<name>A0A9D2KAV6_9BACT</name>
<evidence type="ECO:0000313" key="16">
    <source>
        <dbReference type="Proteomes" id="UP000824176"/>
    </source>
</evidence>
<dbReference type="HAMAP" id="MF_01498">
    <property type="entry name" value="RadA_bact"/>
    <property type="match status" value="1"/>
</dbReference>
<evidence type="ECO:0000256" key="7">
    <source>
        <dbReference type="ARBA" id="ARBA00022840"/>
    </source>
</evidence>
<comment type="similarity">
    <text evidence="11 13">Belongs to the RecA family. RadA subfamily.</text>
</comment>
<gene>
    <name evidence="11 15" type="primary">radA</name>
    <name evidence="15" type="ORF">H9804_07295</name>
</gene>
<evidence type="ECO:0000256" key="13">
    <source>
        <dbReference type="RuleBase" id="RU003555"/>
    </source>
</evidence>
<dbReference type="GO" id="GO:0006508">
    <property type="term" value="P:proteolysis"/>
    <property type="evidence" value="ECO:0007669"/>
    <property type="project" value="InterPro"/>
</dbReference>
<keyword evidence="6 13" id="KW-0862">Zinc</keyword>
<dbReference type="PANTHER" id="PTHR32472:SF10">
    <property type="entry name" value="DNA REPAIR PROTEIN RADA-LIKE PROTEIN"/>
    <property type="match status" value="1"/>
</dbReference>
<dbReference type="SUPFAM" id="SSF52540">
    <property type="entry name" value="P-loop containing nucleoside triphosphate hydrolases"/>
    <property type="match status" value="1"/>
</dbReference>
<accession>A0A9D2KAV6</accession>
<dbReference type="GO" id="GO:0008270">
    <property type="term" value="F:zinc ion binding"/>
    <property type="evidence" value="ECO:0007669"/>
    <property type="project" value="UniProtKB-KW"/>
</dbReference>
<evidence type="ECO:0000256" key="11">
    <source>
        <dbReference type="HAMAP-Rule" id="MF_01498"/>
    </source>
</evidence>
<dbReference type="NCBIfam" id="TIGR00416">
    <property type="entry name" value="sms"/>
    <property type="match status" value="1"/>
</dbReference>
<feature type="region of interest" description="Lon-protease-like" evidence="11">
    <location>
        <begin position="351"/>
        <end position="447"/>
    </location>
</feature>
<dbReference type="Gene3D" id="3.30.230.10">
    <property type="match status" value="1"/>
</dbReference>
<dbReference type="PRINTS" id="PR01874">
    <property type="entry name" value="DNAREPAIRADA"/>
</dbReference>
<dbReference type="GO" id="GO:0004252">
    <property type="term" value="F:serine-type endopeptidase activity"/>
    <property type="evidence" value="ECO:0007669"/>
    <property type="project" value="InterPro"/>
</dbReference>
<evidence type="ECO:0000256" key="6">
    <source>
        <dbReference type="ARBA" id="ARBA00022833"/>
    </source>
</evidence>
<dbReference type="InterPro" id="IPR020568">
    <property type="entry name" value="Ribosomal_Su5_D2-typ_SF"/>
</dbReference>
<dbReference type="GO" id="GO:0005524">
    <property type="term" value="F:ATP binding"/>
    <property type="evidence" value="ECO:0007669"/>
    <property type="project" value="UniProtKB-UniRule"/>
</dbReference>
<organism evidence="15 16">
    <name type="scientific">Candidatus Mucispirillum faecigallinarum</name>
    <dbReference type="NCBI Taxonomy" id="2838699"/>
    <lineage>
        <taxon>Bacteria</taxon>
        <taxon>Pseudomonadati</taxon>
        <taxon>Deferribacterota</taxon>
        <taxon>Deferribacteres</taxon>
        <taxon>Deferribacterales</taxon>
        <taxon>Mucispirillaceae</taxon>
        <taxon>Mucispirillum</taxon>
    </lineage>
</organism>
<keyword evidence="3 11" id="KW-0227">DNA damage</keyword>
<dbReference type="GO" id="GO:0140664">
    <property type="term" value="F:ATP-dependent DNA damage sensor activity"/>
    <property type="evidence" value="ECO:0007669"/>
    <property type="project" value="InterPro"/>
</dbReference>
<evidence type="ECO:0000256" key="1">
    <source>
        <dbReference type="ARBA" id="ARBA00022723"/>
    </source>
</evidence>
<evidence type="ECO:0000259" key="14">
    <source>
        <dbReference type="PROSITE" id="PS50162"/>
    </source>
</evidence>
<proteinExistence type="inferred from homology"/>
<dbReference type="GO" id="GO:0000725">
    <property type="term" value="P:recombinational repair"/>
    <property type="evidence" value="ECO:0007669"/>
    <property type="project" value="UniProtKB-UniRule"/>
</dbReference>
<dbReference type="Gene3D" id="3.40.50.300">
    <property type="entry name" value="P-loop containing nucleotide triphosphate hydrolases"/>
    <property type="match status" value="1"/>
</dbReference>
<protein>
    <recommendedName>
        <fullName evidence="11 12">DNA repair protein RadA</fullName>
    </recommendedName>
</protein>
<dbReference type="EMBL" id="DXAQ01000114">
    <property type="protein sequence ID" value="HIZ89734.1"/>
    <property type="molecule type" value="Genomic_DNA"/>
</dbReference>
<evidence type="ECO:0000256" key="3">
    <source>
        <dbReference type="ARBA" id="ARBA00022763"/>
    </source>
</evidence>
<sequence>MAKLKTTYVCQNCGAVQAKWMGKCPECNEWNTLVEEVVEKQSTSKSSLSQNYTPKNTPVTLSNVAGIETVRFHTGIKELDQVLGGGIVKGSVVLIGGEPGIGKSTVILQVSGILSKQNKKVLYVSGEESPSQIRMRADRLNVPVDNLELLATTSFEDVLSAVSVKHYDYLIIDSIQTITSEEIISGGGAVGQIRHVTYRLVELAKSTGLTVFIIGQVTKDGNIAGPKVLEHLVDTVLYFEGDYSRGVRILRSVKNRFGSTDEVGIFEMSQHGLIEAGDKAFFDKDSMQASGKVICPVLEGTRPFLIEIQALVAPTFFQYPKRNATGYDNNRLAMLIAILEKKGGLNLSGADVYLNIAGGIKINEPSADLAVCAALISSFRDKPVPYTMAFTGEVGLTGEIRSVSNMAGRINECVRFGVETLYGNFKDEKSKNIKLIDIKTISSLLKA</sequence>
<dbReference type="InterPro" id="IPR020588">
    <property type="entry name" value="RecA_ATP-bd"/>
</dbReference>
<comment type="function">
    <text evidence="11">Plays a role in repairing double-strand DNA breaks, probably involving stabilizing or processing branched DNA or blocked replication forks.</text>
</comment>
<keyword evidence="10 11" id="KW-0234">DNA repair</keyword>
<evidence type="ECO:0000256" key="8">
    <source>
        <dbReference type="ARBA" id="ARBA00023016"/>
    </source>
</evidence>
<evidence type="ECO:0000256" key="9">
    <source>
        <dbReference type="ARBA" id="ARBA00023125"/>
    </source>
</evidence>
<reference evidence="15" key="1">
    <citation type="journal article" date="2021" name="PeerJ">
        <title>Extensive microbial diversity within the chicken gut microbiome revealed by metagenomics and culture.</title>
        <authorList>
            <person name="Gilroy R."/>
            <person name="Ravi A."/>
            <person name="Getino M."/>
            <person name="Pursley I."/>
            <person name="Horton D.L."/>
            <person name="Alikhan N.F."/>
            <person name="Baker D."/>
            <person name="Gharbi K."/>
            <person name="Hall N."/>
            <person name="Watson M."/>
            <person name="Adriaenssens E.M."/>
            <person name="Foster-Nyarko E."/>
            <person name="Jarju S."/>
            <person name="Secka A."/>
            <person name="Antonio M."/>
            <person name="Oren A."/>
            <person name="Chaudhuri R.R."/>
            <person name="La Ragione R."/>
            <person name="Hildebrand F."/>
            <person name="Pallen M.J."/>
        </authorList>
    </citation>
    <scope>NUCLEOTIDE SEQUENCE</scope>
    <source>
        <strain evidence="15">ChiW4-1371</strain>
    </source>
</reference>
<feature type="short sequence motif" description="RadA KNRFG motif" evidence="11">
    <location>
        <begin position="254"/>
        <end position="258"/>
    </location>
</feature>
<dbReference type="GO" id="GO:0005829">
    <property type="term" value="C:cytosol"/>
    <property type="evidence" value="ECO:0007669"/>
    <property type="project" value="TreeGrafter"/>
</dbReference>
<feature type="binding site" evidence="11">
    <location>
        <begin position="97"/>
        <end position="104"/>
    </location>
    <ligand>
        <name>ATP</name>
        <dbReference type="ChEBI" id="CHEBI:30616"/>
    </ligand>
</feature>
<keyword evidence="5" id="KW-0378">Hydrolase</keyword>
<dbReference type="PROSITE" id="PS50162">
    <property type="entry name" value="RECA_2"/>
    <property type="match status" value="1"/>
</dbReference>
<dbReference type="SMART" id="SM00382">
    <property type="entry name" value="AAA"/>
    <property type="match status" value="1"/>
</dbReference>
<feature type="domain" description="RecA family profile 1" evidence="14">
    <location>
        <begin position="68"/>
        <end position="217"/>
    </location>
</feature>
<evidence type="ECO:0000256" key="5">
    <source>
        <dbReference type="ARBA" id="ARBA00022801"/>
    </source>
</evidence>
<dbReference type="InterPro" id="IPR041166">
    <property type="entry name" value="Rubredoxin_2"/>
</dbReference>
<dbReference type="Pfam" id="PF06745">
    <property type="entry name" value="ATPase"/>
    <property type="match status" value="1"/>
</dbReference>
<comment type="caution">
    <text evidence="15">The sequence shown here is derived from an EMBL/GenBank/DDBJ whole genome shotgun (WGS) entry which is preliminary data.</text>
</comment>
<dbReference type="InterPro" id="IPR027417">
    <property type="entry name" value="P-loop_NTPase"/>
</dbReference>
<dbReference type="InterPro" id="IPR014721">
    <property type="entry name" value="Ribsml_uS5_D2-typ_fold_subgr"/>
</dbReference>
<keyword evidence="7 11" id="KW-0067">ATP-binding</keyword>
<dbReference type="Pfam" id="PF05362">
    <property type="entry name" value="Lon_C"/>
    <property type="match status" value="1"/>
</dbReference>
<evidence type="ECO:0000256" key="2">
    <source>
        <dbReference type="ARBA" id="ARBA00022741"/>
    </source>
</evidence>
<keyword evidence="4 13" id="KW-0863">Zinc-finger</keyword>
<comment type="domain">
    <text evidence="11">The middle region has homology to RecA with ATPase motifs including the RadA KNRFG motif, while the C-terminus is homologous to Lon protease.</text>
</comment>
<dbReference type="CDD" id="cd01121">
    <property type="entry name" value="RadA_SMS_N"/>
    <property type="match status" value="1"/>
</dbReference>
<evidence type="ECO:0000256" key="10">
    <source>
        <dbReference type="ARBA" id="ARBA00023204"/>
    </source>
</evidence>
<dbReference type="AlphaFoldDB" id="A0A9D2KAV6"/>
<dbReference type="Proteomes" id="UP000824176">
    <property type="component" value="Unassembled WGS sequence"/>
</dbReference>
<reference evidence="15" key="2">
    <citation type="submission" date="2021-04" db="EMBL/GenBank/DDBJ databases">
        <authorList>
            <person name="Gilroy R."/>
        </authorList>
    </citation>
    <scope>NUCLEOTIDE SEQUENCE</scope>
    <source>
        <strain evidence="15">ChiW4-1371</strain>
    </source>
</reference>
<comment type="function">
    <text evidence="13">DNA-dependent ATPase involved in processing of recombination intermediates, plays a role in repairing DNA breaks. Stimulates the branch migration of RecA-mediated strand transfer reactions, allowing the 3' invading strand to extend heteroduplex DNA faster. Binds ssDNA in the presence of ADP but not other nucleotides, has ATPase activity that is stimulated by ssDNA and various branched DNA structures, but inhibited by SSB. Does not have RecA's homology-searching function.</text>
</comment>
<keyword evidence="8 11" id="KW-0346">Stress response</keyword>
<dbReference type="FunFam" id="3.40.50.300:FF:000050">
    <property type="entry name" value="DNA repair protein RadA"/>
    <property type="match status" value="1"/>
</dbReference>
<evidence type="ECO:0000313" key="15">
    <source>
        <dbReference type="EMBL" id="HIZ89734.1"/>
    </source>
</evidence>
<dbReference type="InterPro" id="IPR003593">
    <property type="entry name" value="AAA+_ATPase"/>
</dbReference>
<keyword evidence="9 11" id="KW-0238">DNA-binding</keyword>
<dbReference type="SUPFAM" id="SSF54211">
    <property type="entry name" value="Ribosomal protein S5 domain 2-like"/>
    <property type="match status" value="1"/>
</dbReference>
<dbReference type="PANTHER" id="PTHR32472">
    <property type="entry name" value="DNA REPAIR PROTEIN RADA"/>
    <property type="match status" value="1"/>
</dbReference>
<dbReference type="InterPro" id="IPR008269">
    <property type="entry name" value="Lon_proteolytic"/>
</dbReference>
<keyword evidence="1 11" id="KW-0479">Metal-binding</keyword>
<dbReference type="GO" id="GO:0003684">
    <property type="term" value="F:damaged DNA binding"/>
    <property type="evidence" value="ECO:0007669"/>
    <property type="project" value="InterPro"/>
</dbReference>
<dbReference type="InterPro" id="IPR004504">
    <property type="entry name" value="DNA_repair_RadA"/>
</dbReference>
<dbReference type="Pfam" id="PF18073">
    <property type="entry name" value="Zn_ribbon_LapB"/>
    <property type="match status" value="1"/>
</dbReference>
<evidence type="ECO:0000256" key="4">
    <source>
        <dbReference type="ARBA" id="ARBA00022771"/>
    </source>
</evidence>
<dbReference type="GO" id="GO:0004176">
    <property type="term" value="F:ATP-dependent peptidase activity"/>
    <property type="evidence" value="ECO:0007669"/>
    <property type="project" value="InterPro"/>
</dbReference>
<evidence type="ECO:0000256" key="12">
    <source>
        <dbReference type="NCBIfam" id="TIGR00416"/>
    </source>
</evidence>
<dbReference type="InterPro" id="IPR014774">
    <property type="entry name" value="KaiC-like_dom"/>
</dbReference>
<keyword evidence="2 11" id="KW-0547">Nucleotide-binding</keyword>